<sequence length="284" mass="30682">MRKLLEFDFSAAIDGAIKDRAIKDEAAKIGAAEDEVSAKWLLPPDHLLLIWSSTENLNRLQASSSLSLSLAKVANKALSSAPSLDALKFGVSWAWSVRATWQDRHDGSRGARSTQLGAMVTVQGLPEAVEQVGTAWRSRLPLVMTCWSRLLFMCLVRLCHGCGACGIHGSVHCQNARFVTSQVVVCLDVTGEVYRLHLSYFGTPCLGHAASRYAAKAWASSCIWASLVAEHKAMVYCHGASLLPTATVVPVAFMMAVLRDGKVAPLVPALSHVDHRGRVTSHPP</sequence>
<name>A0A5N5HZ83_9ROSA</name>
<reference evidence="2" key="2">
    <citation type="submission" date="2019-10" db="EMBL/GenBank/DDBJ databases">
        <title>A de novo genome assembly of a pear dwarfing rootstock.</title>
        <authorList>
            <person name="Wang F."/>
            <person name="Wang J."/>
            <person name="Li S."/>
            <person name="Zhang Y."/>
            <person name="Fang M."/>
            <person name="Ma L."/>
            <person name="Zhao Y."/>
            <person name="Jiang S."/>
        </authorList>
    </citation>
    <scope>NUCLEOTIDE SEQUENCE [LARGE SCALE GENOMIC DNA]</scope>
</reference>
<accession>A0A5N5HZ83</accession>
<dbReference type="AlphaFoldDB" id="A0A5N5HZ83"/>
<comment type="caution">
    <text evidence="1">The sequence shown here is derived from an EMBL/GenBank/DDBJ whole genome shotgun (WGS) entry which is preliminary data.</text>
</comment>
<organism evidence="1 2">
    <name type="scientific">Pyrus ussuriensis x Pyrus communis</name>
    <dbReference type="NCBI Taxonomy" id="2448454"/>
    <lineage>
        <taxon>Eukaryota</taxon>
        <taxon>Viridiplantae</taxon>
        <taxon>Streptophyta</taxon>
        <taxon>Embryophyta</taxon>
        <taxon>Tracheophyta</taxon>
        <taxon>Spermatophyta</taxon>
        <taxon>Magnoliopsida</taxon>
        <taxon>eudicotyledons</taxon>
        <taxon>Gunneridae</taxon>
        <taxon>Pentapetalae</taxon>
        <taxon>rosids</taxon>
        <taxon>fabids</taxon>
        <taxon>Rosales</taxon>
        <taxon>Rosaceae</taxon>
        <taxon>Amygdaloideae</taxon>
        <taxon>Maleae</taxon>
        <taxon>Pyrus</taxon>
    </lineage>
</organism>
<evidence type="ECO:0000313" key="2">
    <source>
        <dbReference type="Proteomes" id="UP000327157"/>
    </source>
</evidence>
<dbReference type="Proteomes" id="UP000327157">
    <property type="component" value="Chromosome 6"/>
</dbReference>
<protein>
    <submittedName>
        <fullName evidence="1">Folate-biopterin transporter 8</fullName>
    </submittedName>
</protein>
<keyword evidence="2" id="KW-1185">Reference proteome</keyword>
<evidence type="ECO:0000313" key="1">
    <source>
        <dbReference type="EMBL" id="KAB2632858.1"/>
    </source>
</evidence>
<reference evidence="1 2" key="3">
    <citation type="submission" date="2019-11" db="EMBL/GenBank/DDBJ databases">
        <title>A de novo genome assembly of a pear dwarfing rootstock.</title>
        <authorList>
            <person name="Wang F."/>
            <person name="Wang J."/>
            <person name="Li S."/>
            <person name="Zhang Y."/>
            <person name="Fang M."/>
            <person name="Ma L."/>
            <person name="Zhao Y."/>
            <person name="Jiang S."/>
        </authorList>
    </citation>
    <scope>NUCLEOTIDE SEQUENCE [LARGE SCALE GENOMIC DNA]</scope>
    <source>
        <strain evidence="1">S2</strain>
        <tissue evidence="1">Leaf</tissue>
    </source>
</reference>
<gene>
    <name evidence="1" type="ORF">D8674_029105</name>
</gene>
<reference evidence="1 2" key="1">
    <citation type="submission" date="2019-09" db="EMBL/GenBank/DDBJ databases">
        <authorList>
            <person name="Ou C."/>
        </authorList>
    </citation>
    <scope>NUCLEOTIDE SEQUENCE [LARGE SCALE GENOMIC DNA]</scope>
    <source>
        <strain evidence="1">S2</strain>
        <tissue evidence="1">Leaf</tissue>
    </source>
</reference>
<dbReference type="EMBL" id="SMOL01000120">
    <property type="protein sequence ID" value="KAB2632858.1"/>
    <property type="molecule type" value="Genomic_DNA"/>
</dbReference>
<proteinExistence type="predicted"/>